<gene>
    <name evidence="1" type="ORF">SGFS_070440</name>
</gene>
<dbReference type="EMBL" id="AP018448">
    <property type="protein sequence ID" value="BBC35750.1"/>
    <property type="molecule type" value="Genomic_DNA"/>
</dbReference>
<evidence type="ECO:0000313" key="2">
    <source>
        <dbReference type="Proteomes" id="UP001321542"/>
    </source>
</evidence>
<proteinExistence type="predicted"/>
<dbReference type="RefSeq" id="WP_286256093.1">
    <property type="nucleotide sequence ID" value="NZ_AP018448.1"/>
</dbReference>
<reference evidence="1 2" key="2">
    <citation type="journal article" date="2023" name="ChemBioChem">
        <title>Acyltransferase Domain Exchange between Two Independent Type I Polyketide Synthases in the Same Producer Strain of Macrolide Antibiotics.</title>
        <authorList>
            <person name="Kudo F."/>
            <person name="Kishikawa K."/>
            <person name="Tsuboi K."/>
            <person name="Kido T."/>
            <person name="Usui T."/>
            <person name="Hashimoto J."/>
            <person name="Shin-Ya K."/>
            <person name="Miyanaga A."/>
            <person name="Eguchi T."/>
        </authorList>
    </citation>
    <scope>NUCLEOTIDE SEQUENCE [LARGE SCALE GENOMIC DNA]</scope>
    <source>
        <strain evidence="1 2">A-8890</strain>
    </source>
</reference>
<keyword evidence="2" id="KW-1185">Reference proteome</keyword>
<dbReference type="Proteomes" id="UP001321542">
    <property type="component" value="Chromosome"/>
</dbReference>
<protein>
    <recommendedName>
        <fullName evidence="3">CYTH domain-containing protein</fullName>
    </recommendedName>
</protein>
<name>A0ABN5VT72_9ACTN</name>
<reference evidence="1 2" key="1">
    <citation type="journal article" date="2010" name="ChemBioChem">
        <title>Cloning and characterization of the biosynthetic gene cluster of 16-membered macrolide antibiotic FD-891: involvement of a dual functional cytochrome P450 monooxygenase catalyzing epoxidation and hydroxylation.</title>
        <authorList>
            <person name="Kudo F."/>
            <person name="Motegi A."/>
            <person name="Mizoue K."/>
            <person name="Eguchi T."/>
        </authorList>
    </citation>
    <scope>NUCLEOTIDE SEQUENCE [LARGE SCALE GENOMIC DNA]</scope>
    <source>
        <strain evidence="1 2">A-8890</strain>
    </source>
</reference>
<sequence length="264" mass="28013">MPASEIRGDLTSEPDRLDSVEIKVTFSDAGTAAATRALAPDTGGARRRVYFCEALARSTAPGQLPLLDAGLILCLRAGSGRGGVATAELRPCRRSRLSEQWLRFREQGPDSLLLASAWSGDRQALSAALTSDCGGTAVEAAVAGAKPLESVFSDRQRAFLADCADAHVPFDALDILGPVDAVRWNGVRLDHHEVTLEHWTLSPAAGHGGERLDWFEVSERVAPEGAEVVQASLTALLRAQGLEPDLPGQGTTTRRVLETLARGA</sequence>
<organism evidence="1 2">
    <name type="scientific">Streptomyces graminofaciens</name>
    <dbReference type="NCBI Taxonomy" id="68212"/>
    <lineage>
        <taxon>Bacteria</taxon>
        <taxon>Bacillati</taxon>
        <taxon>Actinomycetota</taxon>
        <taxon>Actinomycetes</taxon>
        <taxon>Kitasatosporales</taxon>
        <taxon>Streptomycetaceae</taxon>
        <taxon>Streptomyces</taxon>
    </lineage>
</organism>
<evidence type="ECO:0000313" key="1">
    <source>
        <dbReference type="EMBL" id="BBC35750.1"/>
    </source>
</evidence>
<evidence type="ECO:0008006" key="3">
    <source>
        <dbReference type="Google" id="ProtNLM"/>
    </source>
</evidence>
<accession>A0ABN5VT72</accession>